<dbReference type="PANTHER" id="PTHR22948:SF4">
    <property type="entry name" value="TUDOR DOMAIN-CONTAINING PROTEIN 1"/>
    <property type="match status" value="1"/>
</dbReference>
<feature type="domain" description="Tudor" evidence="14">
    <location>
        <begin position="366"/>
        <end position="425"/>
    </location>
</feature>
<dbReference type="FunFam" id="2.30.30.140:FF:000018">
    <property type="entry name" value="Serine/threonine-protein kinase 31"/>
    <property type="match status" value="3"/>
</dbReference>
<evidence type="ECO:0000256" key="4">
    <source>
        <dbReference type="ARBA" id="ARBA00022729"/>
    </source>
</evidence>
<evidence type="ECO:0000256" key="2">
    <source>
        <dbReference type="ARBA" id="ARBA00022525"/>
    </source>
</evidence>
<feature type="domain" description="EGF-like" evidence="12">
    <location>
        <begin position="1282"/>
        <end position="1319"/>
    </location>
</feature>
<dbReference type="GO" id="GO:0005509">
    <property type="term" value="F:calcium ion binding"/>
    <property type="evidence" value="ECO:0007669"/>
    <property type="project" value="InterPro"/>
</dbReference>
<feature type="domain" description="EGF-like" evidence="12">
    <location>
        <begin position="1701"/>
        <end position="1736"/>
    </location>
</feature>
<evidence type="ECO:0000256" key="5">
    <source>
        <dbReference type="ARBA" id="ARBA00022737"/>
    </source>
</evidence>
<evidence type="ECO:0000259" key="14">
    <source>
        <dbReference type="PROSITE" id="PS50304"/>
    </source>
</evidence>
<comment type="caution">
    <text evidence="10">Lacks conserved residue(s) required for the propagation of feature annotation.</text>
</comment>
<dbReference type="PANTHER" id="PTHR22948">
    <property type="entry name" value="TUDOR DOMAIN CONTAINING PROTEIN"/>
    <property type="match status" value="1"/>
</dbReference>
<dbReference type="SUPFAM" id="SSF63748">
    <property type="entry name" value="Tudor/PWWP/MBT"/>
    <property type="match status" value="4"/>
</dbReference>
<dbReference type="CDD" id="cd01472">
    <property type="entry name" value="vWA_collagen"/>
    <property type="match status" value="1"/>
</dbReference>
<dbReference type="InterPro" id="IPR002035">
    <property type="entry name" value="VWF_A"/>
</dbReference>
<evidence type="ECO:0000256" key="9">
    <source>
        <dbReference type="ARBA" id="ARBA00080893"/>
    </source>
</evidence>
<dbReference type="FunFam" id="3.40.50.410:FF:000047">
    <property type="entry name" value="von Willebrand factor A domain containing 2"/>
    <property type="match status" value="1"/>
</dbReference>
<dbReference type="FunFam" id="3.40.50.410:FF:000054">
    <property type="entry name" value="von Willebrand factor A domain containing 2"/>
    <property type="match status" value="1"/>
</dbReference>
<dbReference type="GO" id="GO:0030719">
    <property type="term" value="P:P granule organization"/>
    <property type="evidence" value="ECO:0007669"/>
    <property type="project" value="TreeGrafter"/>
</dbReference>
<comment type="caution">
    <text evidence="15">The sequence shown here is derived from an EMBL/GenBank/DDBJ whole genome shotgun (WGS) entry which is preliminary data.</text>
</comment>
<dbReference type="GO" id="GO:0007283">
    <property type="term" value="P:spermatogenesis"/>
    <property type="evidence" value="ECO:0007669"/>
    <property type="project" value="TreeGrafter"/>
</dbReference>
<feature type="domain" description="Tudor" evidence="14">
    <location>
        <begin position="190"/>
        <end position="249"/>
    </location>
</feature>
<dbReference type="SUPFAM" id="SSF57196">
    <property type="entry name" value="EGF/Laminin"/>
    <property type="match status" value="1"/>
</dbReference>
<name>A0A8K1GXD5_9PASS</name>
<dbReference type="PROSITE" id="PS50026">
    <property type="entry name" value="EGF_3"/>
    <property type="match status" value="2"/>
</dbReference>
<dbReference type="Pfam" id="PF00008">
    <property type="entry name" value="EGF"/>
    <property type="match status" value="2"/>
</dbReference>
<proteinExistence type="predicted"/>
<feature type="region of interest" description="Disordered" evidence="11">
    <location>
        <begin position="1736"/>
        <end position="1760"/>
    </location>
</feature>
<dbReference type="PROSITE" id="PS01186">
    <property type="entry name" value="EGF_2"/>
    <property type="match status" value="1"/>
</dbReference>
<reference evidence="15" key="1">
    <citation type="submission" date="2019-04" db="EMBL/GenBank/DDBJ databases">
        <title>Genome assembly of Zosterops borbonicus 15179.</title>
        <authorList>
            <person name="Leroy T."/>
            <person name="Anselmetti Y."/>
            <person name="Tilak M.-K."/>
            <person name="Nabholz B."/>
        </authorList>
    </citation>
    <scope>NUCLEOTIDE SEQUENCE</scope>
    <source>
        <strain evidence="15">HGM_15179</strain>
        <tissue evidence="15">Muscle</tissue>
    </source>
</reference>
<dbReference type="GO" id="GO:0034587">
    <property type="term" value="P:piRNA processing"/>
    <property type="evidence" value="ECO:0007669"/>
    <property type="project" value="TreeGrafter"/>
</dbReference>
<dbReference type="Gene3D" id="2.10.25.10">
    <property type="entry name" value="Laminin"/>
    <property type="match status" value="2"/>
</dbReference>
<protein>
    <recommendedName>
        <fullName evidence="8">von Willebrand factor A domain-containing protein 2</fullName>
    </recommendedName>
    <alternativeName>
        <fullName evidence="9">A domain-containing protein similar to matrilin and collagen</fullName>
    </alternativeName>
</protein>
<evidence type="ECO:0000313" key="15">
    <source>
        <dbReference type="EMBL" id="TRZ25601.1"/>
    </source>
</evidence>
<dbReference type="SUPFAM" id="SSF53300">
    <property type="entry name" value="vWA-like"/>
    <property type="match status" value="3"/>
</dbReference>
<dbReference type="CDD" id="cd00053">
    <property type="entry name" value="EGF"/>
    <property type="match status" value="1"/>
</dbReference>
<dbReference type="Gene3D" id="2.40.50.90">
    <property type="match status" value="4"/>
</dbReference>
<keyword evidence="6" id="KW-1015">Disulfide bond</keyword>
<evidence type="ECO:0000256" key="10">
    <source>
        <dbReference type="PROSITE-ProRule" id="PRU00076"/>
    </source>
</evidence>
<organism evidence="15 16">
    <name type="scientific">Zosterops borbonicus</name>
    <dbReference type="NCBI Taxonomy" id="364589"/>
    <lineage>
        <taxon>Eukaryota</taxon>
        <taxon>Metazoa</taxon>
        <taxon>Chordata</taxon>
        <taxon>Craniata</taxon>
        <taxon>Vertebrata</taxon>
        <taxon>Euteleostomi</taxon>
        <taxon>Archelosauria</taxon>
        <taxon>Archosauria</taxon>
        <taxon>Dinosauria</taxon>
        <taxon>Saurischia</taxon>
        <taxon>Theropoda</taxon>
        <taxon>Coelurosauria</taxon>
        <taxon>Aves</taxon>
        <taxon>Neognathae</taxon>
        <taxon>Neoaves</taxon>
        <taxon>Telluraves</taxon>
        <taxon>Australaves</taxon>
        <taxon>Passeriformes</taxon>
        <taxon>Sylvioidea</taxon>
        <taxon>Zosteropidae</taxon>
        <taxon>Zosterops</taxon>
    </lineage>
</organism>
<evidence type="ECO:0000256" key="8">
    <source>
        <dbReference type="ARBA" id="ARBA00070370"/>
    </source>
</evidence>
<dbReference type="PROSITE" id="PS50304">
    <property type="entry name" value="TUDOR"/>
    <property type="match status" value="4"/>
</dbReference>
<comment type="subcellular location">
    <subcellularLocation>
        <location evidence="1">Secreted</location>
    </subcellularLocation>
</comment>
<dbReference type="GO" id="GO:0043186">
    <property type="term" value="C:P granule"/>
    <property type="evidence" value="ECO:0007669"/>
    <property type="project" value="TreeGrafter"/>
</dbReference>
<feature type="domain" description="VWFA" evidence="13">
    <location>
        <begin position="1520"/>
        <end position="1694"/>
    </location>
</feature>
<dbReference type="Proteomes" id="UP000796761">
    <property type="component" value="Unassembled WGS sequence"/>
</dbReference>
<dbReference type="InterPro" id="IPR000742">
    <property type="entry name" value="EGF"/>
</dbReference>
<evidence type="ECO:0000256" key="7">
    <source>
        <dbReference type="ARBA" id="ARBA00065464"/>
    </source>
</evidence>
<dbReference type="FunFam" id="2.10.25.10:FF:000066">
    <property type="entry name" value="FAT atypical cadherin 4"/>
    <property type="match status" value="1"/>
</dbReference>
<dbReference type="SMART" id="SM00327">
    <property type="entry name" value="VWA"/>
    <property type="match status" value="3"/>
</dbReference>
<dbReference type="InterPro" id="IPR002999">
    <property type="entry name" value="Tudor"/>
</dbReference>
<dbReference type="Pfam" id="PF00092">
    <property type="entry name" value="VWA"/>
    <property type="match status" value="3"/>
</dbReference>
<feature type="domain" description="Tudor" evidence="14">
    <location>
        <begin position="799"/>
        <end position="857"/>
    </location>
</feature>
<feature type="domain" description="VWFA" evidence="13">
    <location>
        <begin position="1038"/>
        <end position="1209"/>
    </location>
</feature>
<feature type="compositionally biased region" description="Basic and acidic residues" evidence="11">
    <location>
        <begin position="104"/>
        <end position="124"/>
    </location>
</feature>
<dbReference type="InterPro" id="IPR047377">
    <property type="entry name" value="Tudor_TDRD1_rpt2"/>
</dbReference>
<evidence type="ECO:0000259" key="13">
    <source>
        <dbReference type="PROSITE" id="PS50234"/>
    </source>
</evidence>
<gene>
    <name evidence="15" type="ORF">HGM15179_001660</name>
</gene>
<dbReference type="Gene3D" id="2.30.30.140">
    <property type="match status" value="4"/>
</dbReference>
<dbReference type="EMBL" id="SWJQ01000024">
    <property type="protein sequence ID" value="TRZ25601.1"/>
    <property type="molecule type" value="Genomic_DNA"/>
</dbReference>
<dbReference type="GO" id="GO:0042802">
    <property type="term" value="F:identical protein binding"/>
    <property type="evidence" value="ECO:0007669"/>
    <property type="project" value="UniProtKB-ARBA"/>
</dbReference>
<dbReference type="InterPro" id="IPR035437">
    <property type="entry name" value="SNase_OB-fold_sf"/>
</dbReference>
<evidence type="ECO:0000256" key="11">
    <source>
        <dbReference type="SAM" id="MobiDB-lite"/>
    </source>
</evidence>
<feature type="domain" description="Tudor" evidence="14">
    <location>
        <begin position="584"/>
        <end position="643"/>
    </location>
</feature>
<keyword evidence="3 10" id="KW-0245">EGF-like domain</keyword>
<evidence type="ECO:0000256" key="6">
    <source>
        <dbReference type="ARBA" id="ARBA00023157"/>
    </source>
</evidence>
<evidence type="ECO:0000259" key="12">
    <source>
        <dbReference type="PROSITE" id="PS50026"/>
    </source>
</evidence>
<comment type="subunit">
    <text evidence="7">Forms monomers and multimers.</text>
</comment>
<keyword evidence="16" id="KW-1185">Reference proteome</keyword>
<evidence type="ECO:0000313" key="16">
    <source>
        <dbReference type="Proteomes" id="UP000796761"/>
    </source>
</evidence>
<keyword evidence="2" id="KW-0964">Secreted</keyword>
<dbReference type="GO" id="GO:0005615">
    <property type="term" value="C:extracellular space"/>
    <property type="evidence" value="ECO:0007669"/>
    <property type="project" value="UniProtKB-ARBA"/>
</dbReference>
<dbReference type="SMART" id="SM00181">
    <property type="entry name" value="EGF"/>
    <property type="match status" value="2"/>
</dbReference>
<keyword evidence="4" id="KW-0732">Signal</keyword>
<dbReference type="InterPro" id="IPR050621">
    <property type="entry name" value="Tudor_domain_containing"/>
</dbReference>
<accession>A0A8K1GXD5</accession>
<dbReference type="CDD" id="cd20409">
    <property type="entry name" value="Tudor_TDRD1_rpt2"/>
    <property type="match status" value="2"/>
</dbReference>
<feature type="domain" description="VWFA" evidence="13">
    <location>
        <begin position="1329"/>
        <end position="1505"/>
    </location>
</feature>
<evidence type="ECO:0000256" key="1">
    <source>
        <dbReference type="ARBA" id="ARBA00004613"/>
    </source>
</evidence>
<dbReference type="Gene3D" id="3.40.50.410">
    <property type="entry name" value="von Willebrand factor, type A domain"/>
    <property type="match status" value="3"/>
</dbReference>
<keyword evidence="5" id="KW-0677">Repeat</keyword>
<dbReference type="PROSITE" id="PS50234">
    <property type="entry name" value="VWFA"/>
    <property type="match status" value="3"/>
</dbReference>
<evidence type="ECO:0000256" key="3">
    <source>
        <dbReference type="ARBA" id="ARBA00022536"/>
    </source>
</evidence>
<dbReference type="FunFam" id="2.10.25.10:FF:000336">
    <property type="entry name" value="von Willebrand factor A domain containing 2"/>
    <property type="match status" value="1"/>
</dbReference>
<dbReference type="InterPro" id="IPR036465">
    <property type="entry name" value="vWFA_dom_sf"/>
</dbReference>
<dbReference type="FunFam" id="3.40.50.410:FF:000058">
    <property type="entry name" value="von Willebrand factor A domain containing 2"/>
    <property type="match status" value="1"/>
</dbReference>
<dbReference type="SMART" id="SM00179">
    <property type="entry name" value="EGF_CA"/>
    <property type="match status" value="2"/>
</dbReference>
<feature type="compositionally biased region" description="Low complexity" evidence="11">
    <location>
        <begin position="1741"/>
        <end position="1750"/>
    </location>
</feature>
<dbReference type="SMART" id="SM00333">
    <property type="entry name" value="TUDOR"/>
    <property type="match status" value="4"/>
</dbReference>
<dbReference type="Pfam" id="PF00567">
    <property type="entry name" value="TUDOR"/>
    <property type="match status" value="4"/>
</dbReference>
<dbReference type="PRINTS" id="PR00453">
    <property type="entry name" value="VWFADOMAIN"/>
</dbReference>
<dbReference type="InterPro" id="IPR001881">
    <property type="entry name" value="EGF-like_Ca-bd_dom"/>
</dbReference>
<dbReference type="CDD" id="cd00054">
    <property type="entry name" value="EGF_CA"/>
    <property type="match status" value="1"/>
</dbReference>
<dbReference type="OrthoDB" id="6132182at2759"/>
<sequence>MEDTVLGYQCALRHGTLRVDIRRNFFTEGVTRQRNGRPREVGESPCLEGLKESLDVALRAALWVTNKEEVRLSFAVDVVLPDSQDCPNKVPLEMKPHLTSGCDAKGDYPKVSENHSKGSEKKFPEDEDSPHWANSVVSLSIGDEFSGVVSHIKNPDTFFCQRMQNARQLAELEASLNEYCDKFPSNPSFRPAAGNMCCAQFTEDNLWYRAAVTAYASEDTVLVDYMDYGNSDSIPLTRLRPIIPSLMELPAQAIRCSLAGVKPPLGTWTSEGISYMKKLVKDKVLTVKVVDKESSGSVVELTDASGTPAVNISSLLIKEGCAAEKLSMALPAARGSDDEQDSGQLAELEASLNEYCDKFPSNPSFRPAAGNVCCAQFTEDNLWYRAAVTAYASEDTVLVDYMDYGNSDSIPLTRLRPIIPSLMELPAQAIRCSLAGVKPPLGTWTSEGISYMKKLVKDKVLTVKVVDKESSGSVVELTDASGTPAVNISSLLIKEGCAAEKLSMALPAARGSDDEQDSEDTKNKRMCKWIKLTLNQTLSVIVCTVYNPGEFYCQISNSHELLALNSLNKSLSEYCQKTPPDVFEPENGDLCCAFYSEDGNWYRGVVQNVTSEGSIRVSFVDYGNTEEVPLDNIRQISSSFLKLPFQAIKCWLSGIKPGNSKWNPEATKRFHMYTSGLELQATVTSLSEDGAGVVLTDNSTDCPKIINEILTSENLVVKEVLQDKNKFPNQSVDQKATSVGHWKSIELAVDETMSVWVTEVVSPDLFYAVPAPNKGQKKLLEELISLEDYCRSCNRQPFQPKLGEACCAQFSGNGNWYRAVVLEASQSAVKVLYGDYGSTETLPLSKVLPITDSYLKLPFQTITCSLAGIEKAEWSPLLLDKLKQLLLKQYVTITVKGINGKVNLVTVEKHFGNGYVNVADKLLKEGLVKSCSAENSHPEHQGNGGETNCCCLELKVQGRSYFCPSDKMFLSSLTETAGKKIISCRFVTMNLLSFEPICIFLFSQVLLVLGIQQIHVGQEMISKISAAGQLMQCSGSLDVLFLLDGSYSIGKGSFERSKHFAGKLCDALDIHPDRVRVGMIQFSSTPHLEFPLDSYLTKQEVKERIKRTVFRGGSTETGQALKYILHKGFPGGRNSSVPEVLIIISDGKSQGSTAMPAMQVKERHITVFAVGIKFPRWEELHVLASEPPERHLLFAGDAEDAANGLYSTLSDPVCTATAPGCKVESHPCERRTLETVKEVAGNYVCWKGSKQPNAVQASLCPFIRWKRVLIKHPSRCFRTVCPDPCDSQPCQNGGTCVPEGLDRYHCLCLLGYGGDTHCAAKLSLDCGVDLLFLMDSSAGVTLEGFLRFKAFLKRFLQAAVGQDSPMSVGVAQYDDNVKIPIELGQHKDAFSLMKSIDALNFSGGRTLTGRALQYIAQHGFRSTPVFADVQDGLPRVVVLLTDSKSEDSVAEAAKYVKDQNLFLLGIGSSFMRAELTTVTGNPQQTIVYSDPQDLFNRMPELQRKICSVGSPEGCQAQSLDLAFAVDASSGVGLENFLRLRHFVRSSCLHFIINRDVTQIALVVYGSKAHTVFALDTHTSNSAVLQAVDQVSFLGDSASAGSALLHVYSDVMTVQRGARPGVNKVVVLLTNGGGMQDAAAPAQQLRHNGILVFVVVIGDTERDMLLRVAGSPTYLVHISSYEDLQYYQGLIIERICEEARSPVNLCKPNPCMNQGVCILGPGSYRCQCHGWEGPHCETSKDQQPLPTDSTSPPLPGAEEWL</sequence>
<feature type="region of interest" description="Disordered" evidence="11">
    <location>
        <begin position="101"/>
        <end position="129"/>
    </location>
</feature>